<dbReference type="SUPFAM" id="SSF51735">
    <property type="entry name" value="NAD(P)-binding Rossmann-fold domains"/>
    <property type="match status" value="1"/>
</dbReference>
<dbReference type="RefSeq" id="WP_035851658.1">
    <property type="nucleotide sequence ID" value="NZ_KK073874.1"/>
</dbReference>
<evidence type="ECO:0000256" key="2">
    <source>
        <dbReference type="ARBA" id="ARBA00023002"/>
    </source>
</evidence>
<reference evidence="5 6" key="1">
    <citation type="submission" date="2013-07" db="EMBL/GenBank/DDBJ databases">
        <authorList>
            <consortium name="DOE Joint Genome Institute"/>
            <person name="Eisen J."/>
            <person name="Huntemann M."/>
            <person name="Han J."/>
            <person name="Chen A."/>
            <person name="Kyrpides N."/>
            <person name="Mavromatis K."/>
            <person name="Markowitz V."/>
            <person name="Palaniappan K."/>
            <person name="Ivanova N."/>
            <person name="Schaumberg A."/>
            <person name="Pati A."/>
            <person name="Liolios K."/>
            <person name="Nordberg H.P."/>
            <person name="Cantor M.N."/>
            <person name="Hua S.X."/>
            <person name="Woyke T."/>
        </authorList>
    </citation>
    <scope>NUCLEOTIDE SEQUENCE [LARGE SCALE GENOMIC DNA]</scope>
    <source>
        <strain evidence="5 6">DSM 44712</strain>
    </source>
</reference>
<protein>
    <submittedName>
        <fullName evidence="5">Oxidoreductase, SDR family</fullName>
    </submittedName>
</protein>
<dbReference type="OrthoDB" id="5173603at2"/>
<dbReference type="PANTHER" id="PTHR24321:SF8">
    <property type="entry name" value="ESTRADIOL 17-BETA-DEHYDROGENASE 8-RELATED"/>
    <property type="match status" value="1"/>
</dbReference>
<dbReference type="InterPro" id="IPR020904">
    <property type="entry name" value="Sc_DH/Rdtase_CS"/>
</dbReference>
<dbReference type="NCBIfam" id="TIGR03971">
    <property type="entry name" value="SDR_subfam_1"/>
    <property type="match status" value="1"/>
</dbReference>
<dbReference type="PRINTS" id="PR00081">
    <property type="entry name" value="GDHRDH"/>
</dbReference>
<dbReference type="EMBL" id="JFBT01000001">
    <property type="protein sequence ID" value="EXG82089.1"/>
    <property type="molecule type" value="Genomic_DNA"/>
</dbReference>
<dbReference type="CDD" id="cd05233">
    <property type="entry name" value="SDR_c"/>
    <property type="match status" value="1"/>
</dbReference>
<keyword evidence="3" id="KW-0520">NAD</keyword>
<dbReference type="InterPro" id="IPR002347">
    <property type="entry name" value="SDR_fam"/>
</dbReference>
<evidence type="ECO:0000256" key="4">
    <source>
        <dbReference type="RuleBase" id="RU000363"/>
    </source>
</evidence>
<evidence type="ECO:0000313" key="5">
    <source>
        <dbReference type="EMBL" id="EXG82089.1"/>
    </source>
</evidence>
<dbReference type="Pfam" id="PF00106">
    <property type="entry name" value="adh_short"/>
    <property type="match status" value="1"/>
</dbReference>
<evidence type="ECO:0000256" key="1">
    <source>
        <dbReference type="ARBA" id="ARBA00006484"/>
    </source>
</evidence>
<sequence>MADLTGQVALVTGAARGQGRAHALALAEAGADIIAVDACADVETAPYPLATAEDLAATVKEIEKLDRRVVAAECDVRDSAGLDDVVARGLAEFGRIDVLVANAGIWALGRLWEITEAQWQEMLDINLTGVWRTVKAVVPHMIEQKRGAIVLTSSVNGFEAGGGMTHYVAAKHGVLGLMRNAAIELGPYNIRCNAVCPGIVDTKMNDWPGAYDMMAGHEGGTPEDRRHNAYGWSALAGRGLLDPRTVSRSVVFLVSDDARDITGVALPVDGGHAVLPGSNPDPIRSL</sequence>
<evidence type="ECO:0000256" key="3">
    <source>
        <dbReference type="ARBA" id="ARBA00023027"/>
    </source>
</evidence>
<accession>A0A010ZTQ9</accession>
<dbReference type="Gene3D" id="3.40.50.720">
    <property type="entry name" value="NAD(P)-binding Rossmann-like Domain"/>
    <property type="match status" value="1"/>
</dbReference>
<gene>
    <name evidence="5" type="ORF">CryarDRAFT_3228</name>
</gene>
<dbReference type="AlphaFoldDB" id="A0A010ZTQ9"/>
<comment type="caution">
    <text evidence="5">The sequence shown here is derived from an EMBL/GenBank/DDBJ whole genome shotgun (WGS) entry which is preliminary data.</text>
</comment>
<organism evidence="5 6">
    <name type="scientific">Cryptosporangium arvum DSM 44712</name>
    <dbReference type="NCBI Taxonomy" id="927661"/>
    <lineage>
        <taxon>Bacteria</taxon>
        <taxon>Bacillati</taxon>
        <taxon>Actinomycetota</taxon>
        <taxon>Actinomycetes</taxon>
        <taxon>Cryptosporangiales</taxon>
        <taxon>Cryptosporangiaceae</taxon>
        <taxon>Cryptosporangium</taxon>
    </lineage>
</organism>
<dbReference type="HOGENOM" id="CLU_010194_1_0_11"/>
<evidence type="ECO:0000313" key="6">
    <source>
        <dbReference type="Proteomes" id="UP000021053"/>
    </source>
</evidence>
<dbReference type="NCBIfam" id="NF009467">
    <property type="entry name" value="PRK12826.1-3"/>
    <property type="match status" value="1"/>
</dbReference>
<dbReference type="PRINTS" id="PR00080">
    <property type="entry name" value="SDRFAMILY"/>
</dbReference>
<proteinExistence type="inferred from homology"/>
<keyword evidence="6" id="KW-1185">Reference proteome</keyword>
<comment type="similarity">
    <text evidence="1 4">Belongs to the short-chain dehydrogenases/reductases (SDR) family.</text>
</comment>
<dbReference type="Proteomes" id="UP000021053">
    <property type="component" value="Unassembled WGS sequence"/>
</dbReference>
<dbReference type="GO" id="GO:0016491">
    <property type="term" value="F:oxidoreductase activity"/>
    <property type="evidence" value="ECO:0007669"/>
    <property type="project" value="UniProtKB-KW"/>
</dbReference>
<dbReference type="InterPro" id="IPR036291">
    <property type="entry name" value="NAD(P)-bd_dom_sf"/>
</dbReference>
<keyword evidence="2" id="KW-0560">Oxidoreductase</keyword>
<name>A0A010ZTQ9_9ACTN</name>
<dbReference type="InterPro" id="IPR023985">
    <property type="entry name" value="SDR_subfam_1"/>
</dbReference>
<dbReference type="PANTHER" id="PTHR24321">
    <property type="entry name" value="DEHYDROGENASES, SHORT CHAIN"/>
    <property type="match status" value="1"/>
</dbReference>
<dbReference type="FunFam" id="3.40.50.720:FF:000084">
    <property type="entry name" value="Short-chain dehydrogenase reductase"/>
    <property type="match status" value="1"/>
</dbReference>
<dbReference type="PROSITE" id="PS00061">
    <property type="entry name" value="ADH_SHORT"/>
    <property type="match status" value="1"/>
</dbReference>